<evidence type="ECO:0000313" key="3">
    <source>
        <dbReference type="EMBL" id="NGN84841.1"/>
    </source>
</evidence>
<feature type="domain" description="Flp pilus assembly protein RcpC/CpaB" evidence="2">
    <location>
        <begin position="116"/>
        <end position="219"/>
    </location>
</feature>
<feature type="compositionally biased region" description="Polar residues" evidence="1">
    <location>
        <begin position="228"/>
        <end position="241"/>
    </location>
</feature>
<dbReference type="InterPro" id="IPR031571">
    <property type="entry name" value="RcpC_dom"/>
</dbReference>
<dbReference type="Proteomes" id="UP000479226">
    <property type="component" value="Unassembled WGS sequence"/>
</dbReference>
<feature type="region of interest" description="Disordered" evidence="1">
    <location>
        <begin position="221"/>
        <end position="241"/>
    </location>
</feature>
<sequence length="241" mass="24247">MKVRLLSILAALVLAIIGAGLIASYVQGADQRAYAGAVTRKVLVVDKPIAAGTSVKVLVGSLRVQSIPDAAVADGAMSALDATTDLVTAVNLVPGEQLLRSRLVSPASLQAAGTVAVPRGMQEVSVQLSPDRVAGGRIAAGDTVGIFVSFPASASGPAMTRLVFHKVLVTAVQGAPADTGKPGSTAAGAPTGSELVTFALSTADATKVVYSAQYGSIWLSKEPPSADETGTGNVTQGNVFH</sequence>
<gene>
    <name evidence="3" type="ORF">G6N77_15455</name>
</gene>
<protein>
    <submittedName>
        <fullName evidence="3">Flp pilus assembly protein CpaB</fullName>
    </submittedName>
</protein>
<comment type="caution">
    <text evidence="3">The sequence shown here is derived from an EMBL/GenBank/DDBJ whole genome shotgun (WGS) entry which is preliminary data.</text>
</comment>
<dbReference type="CDD" id="cd11614">
    <property type="entry name" value="SAF_CpaB_FlgA_like"/>
    <property type="match status" value="1"/>
</dbReference>
<evidence type="ECO:0000259" key="2">
    <source>
        <dbReference type="Pfam" id="PF16976"/>
    </source>
</evidence>
<dbReference type="EMBL" id="JAAKZI010000031">
    <property type="protein sequence ID" value="NGN84841.1"/>
    <property type="molecule type" value="Genomic_DNA"/>
</dbReference>
<evidence type="ECO:0000313" key="4">
    <source>
        <dbReference type="Proteomes" id="UP000479226"/>
    </source>
</evidence>
<evidence type="ECO:0000256" key="1">
    <source>
        <dbReference type="SAM" id="MobiDB-lite"/>
    </source>
</evidence>
<organism evidence="3 4">
    <name type="scientific">Arthrobacter silviterrae</name>
    <dbReference type="NCBI Taxonomy" id="2026658"/>
    <lineage>
        <taxon>Bacteria</taxon>
        <taxon>Bacillati</taxon>
        <taxon>Actinomycetota</taxon>
        <taxon>Actinomycetes</taxon>
        <taxon>Micrococcales</taxon>
        <taxon>Micrococcaceae</taxon>
        <taxon>Arthrobacter</taxon>
    </lineage>
</organism>
<dbReference type="RefSeq" id="WP_165183070.1">
    <property type="nucleotide sequence ID" value="NZ_JAAKZI010000031.1"/>
</dbReference>
<dbReference type="Pfam" id="PF16976">
    <property type="entry name" value="RcpC"/>
    <property type="match status" value="1"/>
</dbReference>
<reference evidence="3 4" key="1">
    <citation type="submission" date="2020-02" db="EMBL/GenBank/DDBJ databases">
        <title>Genome sequence of the type strain DSM 27180 of Arthrobacter silviterrae.</title>
        <authorList>
            <person name="Gao J."/>
            <person name="Sun J."/>
        </authorList>
    </citation>
    <scope>NUCLEOTIDE SEQUENCE [LARGE SCALE GENOMIC DNA]</scope>
    <source>
        <strain evidence="3 4">DSM 27180</strain>
    </source>
</reference>
<accession>A0ABX0DE12</accession>
<name>A0ABX0DE12_9MICC</name>
<keyword evidence="4" id="KW-1185">Reference proteome</keyword>
<proteinExistence type="predicted"/>